<proteinExistence type="predicted"/>
<reference evidence="1 2" key="1">
    <citation type="submission" date="2020-09" db="EMBL/GenBank/DDBJ databases">
        <title>De no assembly of potato wild relative species, Solanum commersonii.</title>
        <authorList>
            <person name="Cho K."/>
        </authorList>
    </citation>
    <scope>NUCLEOTIDE SEQUENCE [LARGE SCALE GENOMIC DNA]</scope>
    <source>
        <strain evidence="1">LZ3.2</strain>
        <tissue evidence="1">Leaf</tissue>
    </source>
</reference>
<dbReference type="AlphaFoldDB" id="A0A9J5YP81"/>
<evidence type="ECO:0000313" key="2">
    <source>
        <dbReference type="Proteomes" id="UP000824120"/>
    </source>
</evidence>
<gene>
    <name evidence="1" type="ORF">H5410_032286</name>
</gene>
<evidence type="ECO:0000313" key="1">
    <source>
        <dbReference type="EMBL" id="KAG5600916.1"/>
    </source>
</evidence>
<sequence>HSFALDRRAIQHISPIEPSYGPKLEIEIRFIAYFINNNLTHPIIQIDDKLKSSKTSLRACDFYAQTRCPYSKTSRDSRILFLDLFMILKAF</sequence>
<feature type="non-terminal residue" evidence="1">
    <location>
        <position position="91"/>
    </location>
</feature>
<accession>A0A9J5YP81</accession>
<organism evidence="1 2">
    <name type="scientific">Solanum commersonii</name>
    <name type="common">Commerson's wild potato</name>
    <name type="synonym">Commerson's nightshade</name>
    <dbReference type="NCBI Taxonomy" id="4109"/>
    <lineage>
        <taxon>Eukaryota</taxon>
        <taxon>Viridiplantae</taxon>
        <taxon>Streptophyta</taxon>
        <taxon>Embryophyta</taxon>
        <taxon>Tracheophyta</taxon>
        <taxon>Spermatophyta</taxon>
        <taxon>Magnoliopsida</taxon>
        <taxon>eudicotyledons</taxon>
        <taxon>Gunneridae</taxon>
        <taxon>Pentapetalae</taxon>
        <taxon>asterids</taxon>
        <taxon>lamiids</taxon>
        <taxon>Solanales</taxon>
        <taxon>Solanaceae</taxon>
        <taxon>Solanoideae</taxon>
        <taxon>Solaneae</taxon>
        <taxon>Solanum</taxon>
    </lineage>
</organism>
<dbReference type="EMBL" id="JACXVP010000006">
    <property type="protein sequence ID" value="KAG5600916.1"/>
    <property type="molecule type" value="Genomic_DNA"/>
</dbReference>
<name>A0A9J5YP81_SOLCO</name>
<comment type="caution">
    <text evidence="1">The sequence shown here is derived from an EMBL/GenBank/DDBJ whole genome shotgun (WGS) entry which is preliminary data.</text>
</comment>
<dbReference type="Proteomes" id="UP000824120">
    <property type="component" value="Chromosome 6"/>
</dbReference>
<protein>
    <submittedName>
        <fullName evidence="1">Uncharacterized protein</fullName>
    </submittedName>
</protein>
<keyword evidence="2" id="KW-1185">Reference proteome</keyword>